<dbReference type="RefSeq" id="WP_149847365.1">
    <property type="nucleotide sequence ID" value="NZ_VUOB01000001.1"/>
</dbReference>
<feature type="region of interest" description="Disordered" evidence="1">
    <location>
        <begin position="1"/>
        <end position="21"/>
    </location>
</feature>
<dbReference type="AlphaFoldDB" id="A0A5B2XTQ1"/>
<keyword evidence="2" id="KW-0812">Transmembrane</keyword>
<dbReference type="Proteomes" id="UP000323454">
    <property type="component" value="Unassembled WGS sequence"/>
</dbReference>
<feature type="transmembrane region" description="Helical" evidence="2">
    <location>
        <begin position="82"/>
        <end position="109"/>
    </location>
</feature>
<feature type="transmembrane region" description="Helical" evidence="2">
    <location>
        <begin position="130"/>
        <end position="153"/>
    </location>
</feature>
<evidence type="ECO:0000313" key="3">
    <source>
        <dbReference type="EMBL" id="KAA2267057.1"/>
    </source>
</evidence>
<evidence type="ECO:0000256" key="1">
    <source>
        <dbReference type="SAM" id="MobiDB-lite"/>
    </source>
</evidence>
<feature type="transmembrane region" description="Helical" evidence="2">
    <location>
        <begin position="173"/>
        <end position="193"/>
    </location>
</feature>
<sequence length="577" mass="62932">MTAQSPYGLGQGGQQPPELRNDTTRYLCGAAHTDRLFADEAIREHLVEPTRAVAPSPGVDSSAVLHEAVAARTRRKIRDGALTLLIVVFAVAAPLVLLGWVLLAVVVALPRLTGRALIRGLRLVGPKGGGLAGLLNGLIALAVLVVAVSVVLGNAGSSATSLLEGWNGQAATIISYVMAALMLTLLISDRFVVSSLLTKSLRRSRFTPTPTHDSWSGERLIRSLGHELFAGPLAECRTRASQQGQQVAARENLVVYRDYEPFLGAGVSHKPWLLTLPLDPGEDAATERPRPQHPGGPPFAMAELYDAIEQDLLLLHGSASLVPSHRFRGLSSFHQVVVSADELLDHISEPGTRTVLPQLQARPNQQLPEAELRALMEQPTEWMRYYRGFRVETWDRDLVISAYLHVGADDRTLYVEWTPCVLLPVRREYQELDTLVANPWRAVGQGIMRLVRLPVTIPGRFWHTVVRLRPMPQHAGALVPAKYGGRRNLRELGADEAVHSYFQRADVDRYLGILEGRLNRAIGRFLERKGISVTEFMAQAAATSTTLNYIGGPVLGNIIQATSIAGGITTQQPPPAA</sequence>
<protein>
    <submittedName>
        <fullName evidence="3">Uncharacterized protein</fullName>
    </submittedName>
</protein>
<evidence type="ECO:0000256" key="2">
    <source>
        <dbReference type="SAM" id="Phobius"/>
    </source>
</evidence>
<keyword evidence="2" id="KW-1133">Transmembrane helix</keyword>
<accession>A0A5B2XTQ1</accession>
<dbReference type="EMBL" id="VUOB01000001">
    <property type="protein sequence ID" value="KAA2267057.1"/>
    <property type="molecule type" value="Genomic_DNA"/>
</dbReference>
<gene>
    <name evidence="3" type="ORF">F0L68_00545</name>
</gene>
<name>A0A5B2XTQ1_9PSEU</name>
<dbReference type="OrthoDB" id="3078176at2"/>
<reference evidence="3 4" key="2">
    <citation type="submission" date="2019-09" db="EMBL/GenBank/DDBJ databases">
        <authorList>
            <person name="Jin C."/>
        </authorList>
    </citation>
    <scope>NUCLEOTIDE SEQUENCE [LARGE SCALE GENOMIC DNA]</scope>
    <source>
        <strain evidence="3 4">AN110305</strain>
    </source>
</reference>
<proteinExistence type="predicted"/>
<organism evidence="3 4">
    <name type="scientific">Solihabitans fulvus</name>
    <dbReference type="NCBI Taxonomy" id="1892852"/>
    <lineage>
        <taxon>Bacteria</taxon>
        <taxon>Bacillati</taxon>
        <taxon>Actinomycetota</taxon>
        <taxon>Actinomycetes</taxon>
        <taxon>Pseudonocardiales</taxon>
        <taxon>Pseudonocardiaceae</taxon>
        <taxon>Solihabitans</taxon>
    </lineage>
</organism>
<comment type="caution">
    <text evidence="3">The sequence shown here is derived from an EMBL/GenBank/DDBJ whole genome shotgun (WGS) entry which is preliminary data.</text>
</comment>
<reference evidence="3 4" key="1">
    <citation type="submission" date="2019-09" db="EMBL/GenBank/DDBJ databases">
        <title>Goodfellowia gen. nov., a new genus of the Pseudonocardineae related to Actinoalloteichus, containing Goodfellowia coeruleoviolacea gen. nov., comb. nov. gen. nov., comb. nov.</title>
        <authorList>
            <person name="Labeda D."/>
        </authorList>
    </citation>
    <scope>NUCLEOTIDE SEQUENCE [LARGE SCALE GENOMIC DNA]</scope>
    <source>
        <strain evidence="3 4">AN110305</strain>
    </source>
</reference>
<keyword evidence="4" id="KW-1185">Reference proteome</keyword>
<keyword evidence="2" id="KW-0472">Membrane</keyword>
<evidence type="ECO:0000313" key="4">
    <source>
        <dbReference type="Proteomes" id="UP000323454"/>
    </source>
</evidence>